<dbReference type="GeneID" id="36589127"/>
<dbReference type="PANTHER" id="PTHR13678:SF2">
    <property type="entry name" value="VACUOLAR PROTEIN SORTING-ASSOCIATED PROTEIN 37A"/>
    <property type="match status" value="1"/>
</dbReference>
<dbReference type="PANTHER" id="PTHR13678">
    <property type="entry name" value="VACUOLAR PROTEIN SORTING-ASSOCIATED PROTEIN 37"/>
    <property type="match status" value="1"/>
</dbReference>
<dbReference type="PROSITE" id="PS51314">
    <property type="entry name" value="VPS37_C"/>
    <property type="match status" value="1"/>
</dbReference>
<dbReference type="GO" id="GO:0000813">
    <property type="term" value="C:ESCRT I complex"/>
    <property type="evidence" value="ECO:0007669"/>
    <property type="project" value="TreeGrafter"/>
</dbReference>
<feature type="compositionally biased region" description="Polar residues" evidence="7">
    <location>
        <begin position="30"/>
        <end position="46"/>
    </location>
</feature>
<evidence type="ECO:0000259" key="8">
    <source>
        <dbReference type="PROSITE" id="PS51314"/>
    </source>
</evidence>
<evidence type="ECO:0000256" key="7">
    <source>
        <dbReference type="SAM" id="MobiDB-lite"/>
    </source>
</evidence>
<dbReference type="GO" id="GO:0043162">
    <property type="term" value="P:ubiquitin-dependent protein catabolic process via the multivesicular body sorting pathway"/>
    <property type="evidence" value="ECO:0007669"/>
    <property type="project" value="UniProtKB-ARBA"/>
</dbReference>
<dbReference type="Proteomes" id="UP000235371">
    <property type="component" value="Unassembled WGS sequence"/>
</dbReference>
<dbReference type="EMBL" id="KZ613854">
    <property type="protein sequence ID" value="PMD56009.1"/>
    <property type="molecule type" value="Genomic_DNA"/>
</dbReference>
<feature type="compositionally biased region" description="Pro residues" evidence="7">
    <location>
        <begin position="1"/>
        <end position="10"/>
    </location>
</feature>
<gene>
    <name evidence="9" type="ORF">K444DRAFT_617104</name>
</gene>
<name>A0A2J6SZ26_9HELO</name>
<dbReference type="OrthoDB" id="10260857at2759"/>
<keyword evidence="5 6" id="KW-0653">Protein transport</keyword>
<evidence type="ECO:0000256" key="3">
    <source>
        <dbReference type="ARBA" id="ARBA00022448"/>
    </source>
</evidence>
<evidence type="ECO:0000256" key="6">
    <source>
        <dbReference type="PROSITE-ProRule" id="PRU00646"/>
    </source>
</evidence>
<evidence type="ECO:0000256" key="5">
    <source>
        <dbReference type="ARBA" id="ARBA00022927"/>
    </source>
</evidence>
<dbReference type="RefSeq" id="XP_024732913.1">
    <property type="nucleotide sequence ID" value="XM_024881050.1"/>
</dbReference>
<organism evidence="9 10">
    <name type="scientific">Hyaloscypha bicolor E</name>
    <dbReference type="NCBI Taxonomy" id="1095630"/>
    <lineage>
        <taxon>Eukaryota</taxon>
        <taxon>Fungi</taxon>
        <taxon>Dikarya</taxon>
        <taxon>Ascomycota</taxon>
        <taxon>Pezizomycotina</taxon>
        <taxon>Leotiomycetes</taxon>
        <taxon>Helotiales</taxon>
        <taxon>Hyaloscyphaceae</taxon>
        <taxon>Hyaloscypha</taxon>
        <taxon>Hyaloscypha bicolor</taxon>
    </lineage>
</organism>
<comment type="subcellular location">
    <subcellularLocation>
        <location evidence="1">Endosome</location>
    </subcellularLocation>
</comment>
<dbReference type="STRING" id="1095630.A0A2J6SZ26"/>
<dbReference type="GO" id="GO:0006612">
    <property type="term" value="P:protein targeting to membrane"/>
    <property type="evidence" value="ECO:0007669"/>
    <property type="project" value="TreeGrafter"/>
</dbReference>
<dbReference type="Pfam" id="PF07200">
    <property type="entry name" value="Mod_r"/>
    <property type="match status" value="1"/>
</dbReference>
<evidence type="ECO:0000256" key="4">
    <source>
        <dbReference type="ARBA" id="ARBA00022753"/>
    </source>
</evidence>
<feature type="region of interest" description="Disordered" evidence="7">
    <location>
        <begin position="1"/>
        <end position="71"/>
    </location>
</feature>
<evidence type="ECO:0000256" key="1">
    <source>
        <dbReference type="ARBA" id="ARBA00004177"/>
    </source>
</evidence>
<comment type="similarity">
    <text evidence="2">Belongs to the VPS37 family.</text>
</comment>
<evidence type="ECO:0000313" key="9">
    <source>
        <dbReference type="EMBL" id="PMD56009.1"/>
    </source>
</evidence>
<accession>A0A2J6SZ26</accession>
<dbReference type="InterPro" id="IPR009851">
    <property type="entry name" value="Mod_r"/>
</dbReference>
<evidence type="ECO:0000313" key="10">
    <source>
        <dbReference type="Proteomes" id="UP000235371"/>
    </source>
</evidence>
<dbReference type="AlphaFoldDB" id="A0A2J6SZ26"/>
<feature type="compositionally biased region" description="Pro residues" evidence="7">
    <location>
        <begin position="20"/>
        <end position="29"/>
    </location>
</feature>
<keyword evidence="3 6" id="KW-0813">Transport</keyword>
<dbReference type="Gene3D" id="1.10.287.660">
    <property type="entry name" value="Helix hairpin bin"/>
    <property type="match status" value="1"/>
</dbReference>
<sequence>MTSPAYPPYPRRNSQSFDPNTPPAPPPKPSSQEVSRRSTPAGSQSLIPPPATQQQHQDHFGTRGGASDDLQHVQQARMNEAAYAQQNQDPGDQWLPKILENKLKQDLADVLAKPELLAALAHSSSSAHPSIAASQEPLQAALKENIALASHLNEIEARLTHLRSSTQAQLLSTHALERQWRQKQSDMDRALAPFSPSSLYQRLSQGVQEQEMVCRALEESFLEGDGATASEREALEWVRRYREAKKIYYSRQERKERWDEGRIGGWT</sequence>
<dbReference type="InterPro" id="IPR029012">
    <property type="entry name" value="Helix_hairpin_bin_sf"/>
</dbReference>
<evidence type="ECO:0000256" key="2">
    <source>
        <dbReference type="ARBA" id="ARBA00007617"/>
    </source>
</evidence>
<dbReference type="GO" id="GO:0006623">
    <property type="term" value="P:protein targeting to vacuole"/>
    <property type="evidence" value="ECO:0007669"/>
    <property type="project" value="TreeGrafter"/>
</dbReference>
<reference evidence="9 10" key="1">
    <citation type="submission" date="2016-04" db="EMBL/GenBank/DDBJ databases">
        <title>A degradative enzymes factory behind the ericoid mycorrhizal symbiosis.</title>
        <authorList>
            <consortium name="DOE Joint Genome Institute"/>
            <person name="Martino E."/>
            <person name="Morin E."/>
            <person name="Grelet G."/>
            <person name="Kuo A."/>
            <person name="Kohler A."/>
            <person name="Daghino S."/>
            <person name="Barry K."/>
            <person name="Choi C."/>
            <person name="Cichocki N."/>
            <person name="Clum A."/>
            <person name="Copeland A."/>
            <person name="Hainaut M."/>
            <person name="Haridas S."/>
            <person name="Labutti K."/>
            <person name="Lindquist E."/>
            <person name="Lipzen A."/>
            <person name="Khouja H.-R."/>
            <person name="Murat C."/>
            <person name="Ohm R."/>
            <person name="Olson A."/>
            <person name="Spatafora J."/>
            <person name="Veneault-Fourrey C."/>
            <person name="Henrissat B."/>
            <person name="Grigoriev I."/>
            <person name="Martin F."/>
            <person name="Perotto S."/>
        </authorList>
    </citation>
    <scope>NUCLEOTIDE SEQUENCE [LARGE SCALE GENOMIC DNA]</scope>
    <source>
        <strain evidence="9 10">E</strain>
    </source>
</reference>
<keyword evidence="10" id="KW-1185">Reference proteome</keyword>
<dbReference type="SUPFAM" id="SSF140111">
    <property type="entry name" value="Endosomal sorting complex assembly domain"/>
    <property type="match status" value="1"/>
</dbReference>
<dbReference type="InParanoid" id="A0A2J6SZ26"/>
<protein>
    <recommendedName>
        <fullName evidence="8">VPS37 C-terminal domain-containing protein</fullName>
    </recommendedName>
</protein>
<proteinExistence type="inferred from homology"/>
<dbReference type="InterPro" id="IPR037202">
    <property type="entry name" value="ESCRT_assembly_dom"/>
</dbReference>
<keyword evidence="4" id="KW-0967">Endosome</keyword>
<feature type="domain" description="VPS37 C-terminal" evidence="8">
    <location>
        <begin position="177"/>
        <end position="267"/>
    </location>
</feature>